<evidence type="ECO:0000313" key="1">
    <source>
        <dbReference type="EMBL" id="MBX0296179.1"/>
    </source>
</evidence>
<sequence length="52" mass="6198">MAEWLRLVVSCRRGPRCRRRRRLAQIRGAARPSAFVVIAEEWFDAIRTREND</sequence>
<dbReference type="AlphaFoldDB" id="A0AAW4PE86"/>
<organism evidence="1 2">
    <name type="scientific">Haloarcula nitratireducens</name>
    <dbReference type="NCBI Taxonomy" id="2487749"/>
    <lineage>
        <taxon>Archaea</taxon>
        <taxon>Methanobacteriati</taxon>
        <taxon>Methanobacteriota</taxon>
        <taxon>Stenosarchaea group</taxon>
        <taxon>Halobacteria</taxon>
        <taxon>Halobacteriales</taxon>
        <taxon>Haloarculaceae</taxon>
        <taxon>Haloarcula</taxon>
    </lineage>
</organism>
<dbReference type="EMBL" id="RKLT01000005">
    <property type="protein sequence ID" value="MBX0296179.1"/>
    <property type="molecule type" value="Genomic_DNA"/>
</dbReference>
<gene>
    <name evidence="1" type="ORF">EGH23_14970</name>
</gene>
<evidence type="ECO:0000313" key="2">
    <source>
        <dbReference type="Proteomes" id="UP001430455"/>
    </source>
</evidence>
<dbReference type="Proteomes" id="UP001430455">
    <property type="component" value="Unassembled WGS sequence"/>
</dbReference>
<keyword evidence="2" id="KW-1185">Reference proteome</keyword>
<reference evidence="1 2" key="1">
    <citation type="submission" date="2021-06" db="EMBL/GenBank/DDBJ databases">
        <title>Halomicroarcula sp. a new haloarchaeum isolated from saline soil.</title>
        <authorList>
            <person name="Duran-Viseras A."/>
            <person name="Sanchez-Porro C."/>
            <person name="Ventosa A."/>
        </authorList>
    </citation>
    <scope>NUCLEOTIDE SEQUENCE [LARGE SCALE GENOMIC DNA]</scope>
    <source>
        <strain evidence="1 2">F27</strain>
    </source>
</reference>
<accession>A0AAW4PE86</accession>
<proteinExistence type="predicted"/>
<protein>
    <submittedName>
        <fullName evidence="1">Uncharacterized protein</fullName>
    </submittedName>
</protein>
<dbReference type="RefSeq" id="WP_220580798.1">
    <property type="nucleotide sequence ID" value="NZ_RKLT01000005.1"/>
</dbReference>
<name>A0AAW4PE86_9EURY</name>
<comment type="caution">
    <text evidence="1">The sequence shown here is derived from an EMBL/GenBank/DDBJ whole genome shotgun (WGS) entry which is preliminary data.</text>
</comment>